<reference evidence="2 3" key="2">
    <citation type="submission" date="2018-11" db="EMBL/GenBank/DDBJ databases">
        <authorList>
            <consortium name="Pathogen Informatics"/>
        </authorList>
    </citation>
    <scope>NUCLEOTIDE SEQUENCE [LARGE SCALE GENOMIC DNA]</scope>
</reference>
<sequence>MDLLDLECFDDTLPITESAEELPSAVVSLEETFPPSEIQDPMYDAIVQYLRAGHYPSFIKMTTNKPVSREEFRRRCEQFFLDKTGELIHGRTMSVHRHALRKGELSKVIHFVHEVLGHCSSTVCANVVSPLIWTSECLNTTAYEVIRRCDCRKVREAWRSSCSVDTARHISLSFVREHDGGFTIVLHSTSKNIDLSQFQTAFSHEFAEAKERPHRATKKCTPYMKDGRYRLRDFAEMEDILQKLHEAFVHSYDYDVEVIGDINSSSRVFLIRPHRIPVEESKYFTESVLGTSQNVVTLDDAARMAAAIREVTMVMPKLNRMFDKEQANREHEPSIIECEFLRYPRIYSLDMLMFCSVPSDTSRSLFTRTIHDEICKSAPRSAISSFARKRETGYLEYNHKRRLIAPSEISLGPTPNDDRRESGGNLDDSSRNGEHQQMCNSDSPSSECVENVLRETSPRPCSSSSQQNQKDGSAYTPRADRETEPCDEQFVDVEGSYALNASGTMLPDANDDWIPNMEEFVGQYDFFYDTTSDSSVNCTDPTADLNGISLDSFATLLQADQSGELTELPWNDYTQVRCFAIVGSSSWWMNYE</sequence>
<dbReference type="Proteomes" id="UP000271162">
    <property type="component" value="Unassembled WGS sequence"/>
</dbReference>
<proteinExistence type="predicted"/>
<organism evidence="4">
    <name type="scientific">Nippostrongylus brasiliensis</name>
    <name type="common">Rat hookworm</name>
    <dbReference type="NCBI Taxonomy" id="27835"/>
    <lineage>
        <taxon>Eukaryota</taxon>
        <taxon>Metazoa</taxon>
        <taxon>Ecdysozoa</taxon>
        <taxon>Nematoda</taxon>
        <taxon>Chromadorea</taxon>
        <taxon>Rhabditida</taxon>
        <taxon>Rhabditina</taxon>
        <taxon>Rhabditomorpha</taxon>
        <taxon>Strongyloidea</taxon>
        <taxon>Heligmosomidae</taxon>
        <taxon>Nippostrongylus</taxon>
    </lineage>
</organism>
<dbReference type="EMBL" id="UYSL01021937">
    <property type="protein sequence ID" value="VDL79487.1"/>
    <property type="molecule type" value="Genomic_DNA"/>
</dbReference>
<feature type="region of interest" description="Disordered" evidence="1">
    <location>
        <begin position="406"/>
        <end position="485"/>
    </location>
</feature>
<dbReference type="WBParaSite" id="NBR_0001589201-mRNA-1">
    <property type="protein sequence ID" value="NBR_0001589201-mRNA-1"/>
    <property type="gene ID" value="NBR_0001589201"/>
</dbReference>
<evidence type="ECO:0000256" key="1">
    <source>
        <dbReference type="SAM" id="MobiDB-lite"/>
    </source>
</evidence>
<name>A0A0N4YGF7_NIPBR</name>
<evidence type="ECO:0000313" key="4">
    <source>
        <dbReference type="WBParaSite" id="NBR_0001589201-mRNA-1"/>
    </source>
</evidence>
<gene>
    <name evidence="2" type="ORF">NBR_LOCUS15893</name>
</gene>
<feature type="compositionally biased region" description="Polar residues" evidence="1">
    <location>
        <begin position="435"/>
        <end position="448"/>
    </location>
</feature>
<evidence type="ECO:0000313" key="3">
    <source>
        <dbReference type="Proteomes" id="UP000271162"/>
    </source>
</evidence>
<evidence type="ECO:0000313" key="2">
    <source>
        <dbReference type="EMBL" id="VDL79487.1"/>
    </source>
</evidence>
<protein>
    <submittedName>
        <fullName evidence="4">Protein kinase domain-containing protein</fullName>
    </submittedName>
</protein>
<dbReference type="STRING" id="27835.A0A0N4YGF7"/>
<dbReference type="AlphaFoldDB" id="A0A0N4YGF7"/>
<keyword evidence="3" id="KW-1185">Reference proteome</keyword>
<feature type="compositionally biased region" description="Polar residues" evidence="1">
    <location>
        <begin position="459"/>
        <end position="471"/>
    </location>
</feature>
<accession>A0A0N4YGF7</accession>
<feature type="compositionally biased region" description="Basic and acidic residues" evidence="1">
    <location>
        <begin position="416"/>
        <end position="434"/>
    </location>
</feature>
<reference evidence="4" key="1">
    <citation type="submission" date="2017-02" db="UniProtKB">
        <authorList>
            <consortium name="WormBaseParasite"/>
        </authorList>
    </citation>
    <scope>IDENTIFICATION</scope>
</reference>